<name>A0A9W8HBH6_9FUNG</name>
<dbReference type="InterPro" id="IPR007461">
    <property type="entry name" value="Ysc84_actin-binding"/>
</dbReference>
<dbReference type="InterPro" id="IPR033643">
    <property type="entry name" value="SYLF_SH3YL1-like"/>
</dbReference>
<dbReference type="Proteomes" id="UP001140217">
    <property type="component" value="Unassembled WGS sequence"/>
</dbReference>
<dbReference type="Gene3D" id="2.30.30.40">
    <property type="entry name" value="SH3 Domains"/>
    <property type="match status" value="1"/>
</dbReference>
<evidence type="ECO:0000313" key="6">
    <source>
        <dbReference type="EMBL" id="KAJ2783177.1"/>
    </source>
</evidence>
<feature type="domain" description="SH3" evidence="5">
    <location>
        <begin position="352"/>
        <end position="416"/>
    </location>
</feature>
<dbReference type="PANTHER" id="PTHR15629">
    <property type="entry name" value="SH3YL1 PROTEIN"/>
    <property type="match status" value="1"/>
</dbReference>
<feature type="compositionally biased region" description="Pro residues" evidence="4">
    <location>
        <begin position="335"/>
        <end position="345"/>
    </location>
</feature>
<reference evidence="6" key="1">
    <citation type="submission" date="2022-07" db="EMBL/GenBank/DDBJ databases">
        <title>Phylogenomic reconstructions and comparative analyses of Kickxellomycotina fungi.</title>
        <authorList>
            <person name="Reynolds N.K."/>
            <person name="Stajich J.E."/>
            <person name="Barry K."/>
            <person name="Grigoriev I.V."/>
            <person name="Crous P."/>
            <person name="Smith M.E."/>
        </authorList>
    </citation>
    <scope>NUCLEOTIDE SEQUENCE</scope>
    <source>
        <strain evidence="6">NBRC 105414</strain>
    </source>
</reference>
<evidence type="ECO:0000259" key="5">
    <source>
        <dbReference type="PROSITE" id="PS50002"/>
    </source>
</evidence>
<protein>
    <recommendedName>
        <fullName evidence="5">SH3 domain-containing protein</fullName>
    </recommendedName>
</protein>
<keyword evidence="2 3" id="KW-0728">SH3 domain</keyword>
<dbReference type="SMART" id="SM00326">
    <property type="entry name" value="SH3"/>
    <property type="match status" value="1"/>
</dbReference>
<evidence type="ECO:0000313" key="7">
    <source>
        <dbReference type="Proteomes" id="UP001140217"/>
    </source>
</evidence>
<dbReference type="InterPro" id="IPR001452">
    <property type="entry name" value="SH3_domain"/>
</dbReference>
<evidence type="ECO:0000256" key="2">
    <source>
        <dbReference type="ARBA" id="ARBA00022443"/>
    </source>
</evidence>
<proteinExistence type="inferred from homology"/>
<dbReference type="GO" id="GO:0035091">
    <property type="term" value="F:phosphatidylinositol binding"/>
    <property type="evidence" value="ECO:0007669"/>
    <property type="project" value="TreeGrafter"/>
</dbReference>
<dbReference type="PRINTS" id="PR00452">
    <property type="entry name" value="SH3DOMAIN"/>
</dbReference>
<accession>A0A9W8HBH6</accession>
<dbReference type="Pfam" id="PF04366">
    <property type="entry name" value="Ysc84"/>
    <property type="match status" value="1"/>
</dbReference>
<dbReference type="AlphaFoldDB" id="A0A9W8HBH6"/>
<evidence type="ECO:0000256" key="3">
    <source>
        <dbReference type="PROSITE-ProRule" id="PRU00192"/>
    </source>
</evidence>
<dbReference type="Pfam" id="PF00018">
    <property type="entry name" value="SH3_1"/>
    <property type="match status" value="1"/>
</dbReference>
<dbReference type="InterPro" id="IPR051702">
    <property type="entry name" value="SH3_domain_YSC84-like"/>
</dbReference>
<dbReference type="EMBL" id="JANBUL010000053">
    <property type="protein sequence ID" value="KAJ2783177.1"/>
    <property type="molecule type" value="Genomic_DNA"/>
</dbReference>
<dbReference type="PROSITE" id="PS50002">
    <property type="entry name" value="SH3"/>
    <property type="match status" value="1"/>
</dbReference>
<comment type="caution">
    <text evidence="6">The sequence shown here is derived from an EMBL/GenBank/DDBJ whole genome shotgun (WGS) entry which is preliminary data.</text>
</comment>
<dbReference type="InterPro" id="IPR036028">
    <property type="entry name" value="SH3-like_dom_sf"/>
</dbReference>
<comment type="similarity">
    <text evidence="1">Belongs to the SH3YL1 family.</text>
</comment>
<evidence type="ECO:0000256" key="1">
    <source>
        <dbReference type="ARBA" id="ARBA00007761"/>
    </source>
</evidence>
<dbReference type="SUPFAM" id="SSF50044">
    <property type="entry name" value="SH3-domain"/>
    <property type="match status" value="1"/>
</dbReference>
<gene>
    <name evidence="6" type="ORF">H4R18_001844</name>
</gene>
<evidence type="ECO:0000256" key="4">
    <source>
        <dbReference type="SAM" id="MobiDB-lite"/>
    </source>
</evidence>
<keyword evidence="7" id="KW-1185">Reference proteome</keyword>
<sequence length="422" mass="43681">MTGFDIKSRLPIPMGLETECKKGARIIESFLKPGAFGTDRLIPPTILEKARGIAFLSVIKGGFIWSGRIGSGLIVARLPNGNWSAPSAIAIGGAGVGGQIGGELTDFVMVLTTPAAVRAFSHGGNLTLGANVGVAAGPFGRSGEVSGAVRDLAPVLSYSRTKGLFIGVSLEGTVLIERKDANKNAYGRAVRPQELLEGLVPPPPIADCLYRALNMRIPRVTTDLNTPPAAGSDAGPYGPTSFYGDSAYGSAANHPAAAPGSAPPPIATTTSYLNRSVAETSHQSSPGYGAGFGGYPPAASAAAPAYEEVAGGGARPNTDYYSAPTGDVKTAPSTRRPPPPPPPPAQQQQQQPASLCVTAGYDFRGDQEGDLSFSKGDLITILDDRSTLTTLDAWWTGRCNGREGKFPANYLDEQSKKALGLA</sequence>
<organism evidence="6 7">
    <name type="scientific">Coemansia javaensis</name>
    <dbReference type="NCBI Taxonomy" id="2761396"/>
    <lineage>
        <taxon>Eukaryota</taxon>
        <taxon>Fungi</taxon>
        <taxon>Fungi incertae sedis</taxon>
        <taxon>Zoopagomycota</taxon>
        <taxon>Kickxellomycotina</taxon>
        <taxon>Kickxellomycetes</taxon>
        <taxon>Kickxellales</taxon>
        <taxon>Kickxellaceae</taxon>
        <taxon>Coemansia</taxon>
    </lineage>
</organism>
<feature type="region of interest" description="Disordered" evidence="4">
    <location>
        <begin position="313"/>
        <end position="353"/>
    </location>
</feature>
<dbReference type="CDD" id="cd11525">
    <property type="entry name" value="SYLF_SH3YL1_like"/>
    <property type="match status" value="1"/>
</dbReference>
<dbReference type="PANTHER" id="PTHR15629:SF2">
    <property type="entry name" value="SH3 DOMAIN-CONTAINING YSC84-LIKE PROTEIN 1"/>
    <property type="match status" value="1"/>
</dbReference>
<dbReference type="OrthoDB" id="443981at2759"/>